<dbReference type="InterPro" id="IPR036236">
    <property type="entry name" value="Znf_C2H2_sf"/>
</dbReference>
<protein>
    <recommendedName>
        <fullName evidence="3">C2H2-type domain-containing protein</fullName>
    </recommendedName>
</protein>
<reference evidence="5" key="1">
    <citation type="journal article" date="2020" name="Nat. Genet.">
        <title>Genomic diversifications of five Gossypium allopolyploid species and their impact on cotton improvement.</title>
        <authorList>
            <person name="Chen Z.J."/>
            <person name="Sreedasyam A."/>
            <person name="Ando A."/>
            <person name="Song Q."/>
            <person name="De Santiago L.M."/>
            <person name="Hulse-Kemp A.M."/>
            <person name="Ding M."/>
            <person name="Ye W."/>
            <person name="Kirkbride R.C."/>
            <person name="Jenkins J."/>
            <person name="Plott C."/>
            <person name="Lovell J."/>
            <person name="Lin Y.M."/>
            <person name="Vaughn R."/>
            <person name="Liu B."/>
            <person name="Simpson S."/>
            <person name="Scheffler B.E."/>
            <person name="Wen L."/>
            <person name="Saski C.A."/>
            <person name="Grover C.E."/>
            <person name="Hu G."/>
            <person name="Conover J.L."/>
            <person name="Carlson J.W."/>
            <person name="Shu S."/>
            <person name="Boston L.B."/>
            <person name="Williams M."/>
            <person name="Peterson D.G."/>
            <person name="McGee K."/>
            <person name="Jones D.C."/>
            <person name="Wendel J.F."/>
            <person name="Stelly D.M."/>
            <person name="Grimwood J."/>
            <person name="Schmutz J."/>
        </authorList>
    </citation>
    <scope>NUCLEOTIDE SEQUENCE [LARGE SCALE GENOMIC DNA]</scope>
    <source>
        <strain evidence="5">cv. 3-79</strain>
    </source>
</reference>
<evidence type="ECO:0000313" key="5">
    <source>
        <dbReference type="Proteomes" id="UP000327439"/>
    </source>
</evidence>
<keyword evidence="1" id="KW-0863">Zinc-finger</keyword>
<keyword evidence="1" id="KW-0862">Zinc</keyword>
<keyword evidence="5" id="KW-1185">Reference proteome</keyword>
<feature type="region of interest" description="Disordered" evidence="2">
    <location>
        <begin position="211"/>
        <end position="234"/>
    </location>
</feature>
<dbReference type="PROSITE" id="PS50157">
    <property type="entry name" value="ZINC_FINGER_C2H2_2"/>
    <property type="match status" value="1"/>
</dbReference>
<dbReference type="AlphaFoldDB" id="A0A5J5QB38"/>
<keyword evidence="1" id="KW-0479">Metal-binding</keyword>
<dbReference type="SUPFAM" id="SSF57667">
    <property type="entry name" value="beta-beta-alpha zinc fingers"/>
    <property type="match status" value="1"/>
</dbReference>
<feature type="region of interest" description="Disordered" evidence="2">
    <location>
        <begin position="1"/>
        <end position="27"/>
    </location>
</feature>
<gene>
    <name evidence="4" type="ORF">ES319_D08G013800v1</name>
</gene>
<dbReference type="GO" id="GO:0008270">
    <property type="term" value="F:zinc ion binding"/>
    <property type="evidence" value="ECO:0007669"/>
    <property type="project" value="UniProtKB-KW"/>
</dbReference>
<feature type="compositionally biased region" description="Basic and acidic residues" evidence="2">
    <location>
        <begin position="212"/>
        <end position="224"/>
    </location>
</feature>
<organism evidence="4 5">
    <name type="scientific">Gossypium barbadense</name>
    <name type="common">Sea Island cotton</name>
    <name type="synonym">Hibiscus barbadensis</name>
    <dbReference type="NCBI Taxonomy" id="3634"/>
    <lineage>
        <taxon>Eukaryota</taxon>
        <taxon>Viridiplantae</taxon>
        <taxon>Streptophyta</taxon>
        <taxon>Embryophyta</taxon>
        <taxon>Tracheophyta</taxon>
        <taxon>Spermatophyta</taxon>
        <taxon>Magnoliopsida</taxon>
        <taxon>eudicotyledons</taxon>
        <taxon>Gunneridae</taxon>
        <taxon>Pentapetalae</taxon>
        <taxon>rosids</taxon>
        <taxon>malvids</taxon>
        <taxon>Malvales</taxon>
        <taxon>Malvaceae</taxon>
        <taxon>Malvoideae</taxon>
        <taxon>Gossypium</taxon>
    </lineage>
</organism>
<feature type="compositionally biased region" description="Polar residues" evidence="2">
    <location>
        <begin position="288"/>
        <end position="297"/>
    </location>
</feature>
<dbReference type="PANTHER" id="PTHR47591">
    <property type="entry name" value="ZINC FINGER PROTEIN ZAT2-RELATED"/>
    <property type="match status" value="1"/>
</dbReference>
<dbReference type="SMART" id="SM00355">
    <property type="entry name" value="ZnF_C2H2"/>
    <property type="match status" value="2"/>
</dbReference>
<dbReference type="InterPro" id="IPR013087">
    <property type="entry name" value="Znf_C2H2_type"/>
</dbReference>
<dbReference type="OrthoDB" id="6077919at2759"/>
<evidence type="ECO:0000259" key="3">
    <source>
        <dbReference type="PROSITE" id="PS50157"/>
    </source>
</evidence>
<proteinExistence type="predicted"/>
<dbReference type="Proteomes" id="UP000327439">
    <property type="component" value="Chromosome D08"/>
</dbReference>
<dbReference type="Pfam" id="PF13912">
    <property type="entry name" value="zf-C2H2_6"/>
    <property type="match status" value="2"/>
</dbReference>
<dbReference type="EMBL" id="CM018222">
    <property type="protein sequence ID" value="KAB2015280.1"/>
    <property type="molecule type" value="Genomic_DNA"/>
</dbReference>
<accession>A0A5J5QB38</accession>
<feature type="domain" description="C2H2-type" evidence="3">
    <location>
        <begin position="63"/>
        <end position="90"/>
    </location>
</feature>
<evidence type="ECO:0000313" key="4">
    <source>
        <dbReference type="EMBL" id="KAB2015280.1"/>
    </source>
</evidence>
<feature type="region of interest" description="Disordered" evidence="2">
    <location>
        <begin position="288"/>
        <end position="317"/>
    </location>
</feature>
<dbReference type="Gene3D" id="3.30.160.60">
    <property type="entry name" value="Classic Zinc Finger"/>
    <property type="match status" value="1"/>
</dbReference>
<evidence type="ECO:0000256" key="1">
    <source>
        <dbReference type="PROSITE-ProRule" id="PRU00042"/>
    </source>
</evidence>
<dbReference type="PANTHER" id="PTHR47591:SF13">
    <property type="entry name" value="OS02G0293900 PROTEIN"/>
    <property type="match status" value="1"/>
</dbReference>
<sequence length="317" mass="34722">MDDQVTNTMEKGSVSIETSDSVPLKPNNNKLMVKLKISKKSYGGSSGGGGGGGGGGGDGGDQHVCPVCSKGFTSGKALGGHVRIHMKANKNGGRYKKISKRQPRNNNNNNIRKKIPIMAAVAAAETPHESHGSEEKVSCCICKKDFKSLKSLFGHMRNHPERNWRGIRPPPSDRNSCCSSVSENDEAVVVDQIKGSASDLLKSLPKWTTTTKRFEKSTRSDHANNADADTDTDTEDEITEAAYCLMKLSRGNSFEIDNTKIHKTPLKTSFYTKNPKTTPLKEEAKQYYTKNNKTQQLDFDLNEPYIGEDSDDSDSEV</sequence>
<name>A0A5J5QB38_GOSBA</name>
<evidence type="ECO:0000256" key="2">
    <source>
        <dbReference type="SAM" id="MobiDB-lite"/>
    </source>
</evidence>
<feature type="compositionally biased region" description="Acidic residues" evidence="2">
    <location>
        <begin position="306"/>
        <end position="317"/>
    </location>
</feature>
<dbReference type="PROSITE" id="PS00028">
    <property type="entry name" value="ZINC_FINGER_C2H2_1"/>
    <property type="match status" value="2"/>
</dbReference>